<keyword evidence="2" id="KW-0560">Oxidoreductase</keyword>
<name>A0A5C6CF94_9BACT</name>
<protein>
    <submittedName>
        <fullName evidence="2">Acyl-CoA dehydrogenase</fullName>
        <ecNumber evidence="2">1.3.99.-</ecNumber>
    </submittedName>
</protein>
<evidence type="ECO:0000313" key="2">
    <source>
        <dbReference type="EMBL" id="TWU22675.1"/>
    </source>
</evidence>
<comment type="caution">
    <text evidence="2">The sequence shown here is derived from an EMBL/GenBank/DDBJ whole genome shotgun (WGS) entry which is preliminary data.</text>
</comment>
<dbReference type="Pfam" id="PF02771">
    <property type="entry name" value="Acyl-CoA_dh_N"/>
    <property type="match status" value="1"/>
</dbReference>
<evidence type="ECO:0000259" key="1">
    <source>
        <dbReference type="Pfam" id="PF02771"/>
    </source>
</evidence>
<gene>
    <name evidence="2" type="primary">mmgC_2</name>
    <name evidence="2" type="ORF">Pla144_41350</name>
</gene>
<keyword evidence="3" id="KW-1185">Reference proteome</keyword>
<organism evidence="2 3">
    <name type="scientific">Bythopirellula polymerisocia</name>
    <dbReference type="NCBI Taxonomy" id="2528003"/>
    <lineage>
        <taxon>Bacteria</taxon>
        <taxon>Pseudomonadati</taxon>
        <taxon>Planctomycetota</taxon>
        <taxon>Planctomycetia</taxon>
        <taxon>Pirellulales</taxon>
        <taxon>Lacipirellulaceae</taxon>
        <taxon>Bythopirellula</taxon>
    </lineage>
</organism>
<dbReference type="PANTHER" id="PTHR43884:SF12">
    <property type="entry name" value="ISOVALERYL-COA DEHYDROGENASE, MITOCHONDRIAL-RELATED"/>
    <property type="match status" value="1"/>
</dbReference>
<feature type="domain" description="Acyl-CoA dehydrogenase/oxidase N-terminal" evidence="1">
    <location>
        <begin position="14"/>
        <end position="113"/>
    </location>
</feature>
<dbReference type="InterPro" id="IPR037069">
    <property type="entry name" value="AcylCoA_DH/ox_N_sf"/>
</dbReference>
<reference evidence="2 3" key="1">
    <citation type="submission" date="2019-02" db="EMBL/GenBank/DDBJ databases">
        <title>Deep-cultivation of Planctomycetes and their phenomic and genomic characterization uncovers novel biology.</title>
        <authorList>
            <person name="Wiegand S."/>
            <person name="Jogler M."/>
            <person name="Boedeker C."/>
            <person name="Pinto D."/>
            <person name="Vollmers J."/>
            <person name="Rivas-Marin E."/>
            <person name="Kohn T."/>
            <person name="Peeters S.H."/>
            <person name="Heuer A."/>
            <person name="Rast P."/>
            <person name="Oberbeckmann S."/>
            <person name="Bunk B."/>
            <person name="Jeske O."/>
            <person name="Meyerdierks A."/>
            <person name="Storesund J.E."/>
            <person name="Kallscheuer N."/>
            <person name="Luecker S."/>
            <person name="Lage O.M."/>
            <person name="Pohl T."/>
            <person name="Merkel B.J."/>
            <person name="Hornburger P."/>
            <person name="Mueller R.-W."/>
            <person name="Bruemmer F."/>
            <person name="Labrenz M."/>
            <person name="Spormann A.M."/>
            <person name="Op Den Camp H."/>
            <person name="Overmann J."/>
            <person name="Amann R."/>
            <person name="Jetten M.S.M."/>
            <person name="Mascher T."/>
            <person name="Medema M.H."/>
            <person name="Devos D.P."/>
            <person name="Kaster A.-K."/>
            <person name="Ovreas L."/>
            <person name="Rohde M."/>
            <person name="Galperin M.Y."/>
            <person name="Jogler C."/>
        </authorList>
    </citation>
    <scope>NUCLEOTIDE SEQUENCE [LARGE SCALE GENOMIC DNA]</scope>
    <source>
        <strain evidence="2 3">Pla144</strain>
    </source>
</reference>
<dbReference type="EMBL" id="SJPS01000007">
    <property type="protein sequence ID" value="TWU22675.1"/>
    <property type="molecule type" value="Genomic_DNA"/>
</dbReference>
<dbReference type="GO" id="GO:0003995">
    <property type="term" value="F:acyl-CoA dehydrogenase activity"/>
    <property type="evidence" value="ECO:0007669"/>
    <property type="project" value="TreeGrafter"/>
</dbReference>
<accession>A0A5C6CF94</accession>
<dbReference type="InterPro" id="IPR009100">
    <property type="entry name" value="AcylCoA_DH/oxidase_NM_dom_sf"/>
</dbReference>
<sequence length="363" mass="39087">MPNIITSPDDSALKSLCEQLHQLADETDLTGQWPAEQLRLCGEYGVFEWFIEPEWGGQAWDLESIVRGYLSLSQACLTTTFIITQRSGACRRIATCENEELKTLLLPELSTGKSFATVGISHLTTSRRHLATPVLRAERVNGGFVLDGFSPWVTGADNAQHVVTGATLMENGNPTEEQLLVALPMDLPGVSAVDPAQLVGLSASHTGQVVCERAFVDERWLLAGPVENVMSLGSGAGTGGHQTSTLAVGLAKAAIDFIEAEAVKRAELSVPLDALRHDYEDVHDILFSVVRGEPSCSTEILRQRANSLVLRATQAALVTAKGAGYVQGHPVGRWCREALFFLVWSCPQPVVDANLCELAGIAD</sequence>
<dbReference type="PANTHER" id="PTHR43884">
    <property type="entry name" value="ACYL-COA DEHYDROGENASE"/>
    <property type="match status" value="1"/>
</dbReference>
<dbReference type="GO" id="GO:0050660">
    <property type="term" value="F:flavin adenine dinucleotide binding"/>
    <property type="evidence" value="ECO:0007669"/>
    <property type="project" value="InterPro"/>
</dbReference>
<dbReference type="OrthoDB" id="248779at2"/>
<dbReference type="InterPro" id="IPR046373">
    <property type="entry name" value="Acyl-CoA_Oxase/DH_mid-dom_sf"/>
</dbReference>
<evidence type="ECO:0000313" key="3">
    <source>
        <dbReference type="Proteomes" id="UP000318437"/>
    </source>
</evidence>
<dbReference type="InterPro" id="IPR013786">
    <property type="entry name" value="AcylCoA_DH/ox_N"/>
</dbReference>
<dbReference type="EC" id="1.3.99.-" evidence="2"/>
<dbReference type="Gene3D" id="1.10.540.10">
    <property type="entry name" value="Acyl-CoA dehydrogenase/oxidase, N-terminal domain"/>
    <property type="match status" value="1"/>
</dbReference>
<dbReference type="Proteomes" id="UP000318437">
    <property type="component" value="Unassembled WGS sequence"/>
</dbReference>
<dbReference type="Gene3D" id="2.40.110.10">
    <property type="entry name" value="Butyryl-CoA Dehydrogenase, subunit A, domain 2"/>
    <property type="match status" value="1"/>
</dbReference>
<dbReference type="AlphaFoldDB" id="A0A5C6CF94"/>
<proteinExistence type="predicted"/>
<dbReference type="RefSeq" id="WP_146452434.1">
    <property type="nucleotide sequence ID" value="NZ_SJPS01000007.1"/>
</dbReference>
<dbReference type="SUPFAM" id="SSF56645">
    <property type="entry name" value="Acyl-CoA dehydrogenase NM domain-like"/>
    <property type="match status" value="1"/>
</dbReference>